<reference evidence="1" key="1">
    <citation type="submission" date="2021-03" db="EMBL/GenBank/DDBJ databases">
        <authorList>
            <consortium name="DOE Joint Genome Institute"/>
            <person name="Ahrendt S."/>
            <person name="Looney B.P."/>
            <person name="Miyauchi S."/>
            <person name="Morin E."/>
            <person name="Drula E."/>
            <person name="Courty P.E."/>
            <person name="Chicoki N."/>
            <person name="Fauchery L."/>
            <person name="Kohler A."/>
            <person name="Kuo A."/>
            <person name="Labutti K."/>
            <person name="Pangilinan J."/>
            <person name="Lipzen A."/>
            <person name="Riley R."/>
            <person name="Andreopoulos W."/>
            <person name="He G."/>
            <person name="Johnson J."/>
            <person name="Barry K.W."/>
            <person name="Grigoriev I.V."/>
            <person name="Nagy L."/>
            <person name="Hibbett D."/>
            <person name="Henrissat B."/>
            <person name="Matheny P.B."/>
            <person name="Labbe J."/>
            <person name="Martin F."/>
        </authorList>
    </citation>
    <scope>NUCLEOTIDE SEQUENCE</scope>
    <source>
        <strain evidence="1">HHB10654</strain>
    </source>
</reference>
<evidence type="ECO:0000313" key="2">
    <source>
        <dbReference type="Proteomes" id="UP000814140"/>
    </source>
</evidence>
<protein>
    <submittedName>
        <fullName evidence="1">Uncharacterized protein</fullName>
    </submittedName>
</protein>
<dbReference type="Proteomes" id="UP000814140">
    <property type="component" value="Unassembled WGS sequence"/>
</dbReference>
<dbReference type="EMBL" id="MU277308">
    <property type="protein sequence ID" value="KAI0055150.1"/>
    <property type="molecule type" value="Genomic_DNA"/>
</dbReference>
<evidence type="ECO:0000313" key="1">
    <source>
        <dbReference type="EMBL" id="KAI0055150.1"/>
    </source>
</evidence>
<sequence>MTAIRDVLLSIVYGAVVRVAASLGRSGAFSGSPGFNPICNRRHLINPQIGQGQFWASGWYLCLPSLSAGHGVTIWMDAEVSTPYRGGCTPRACQESGSTWVTHGSEPWEYPQGSGPMCHKIRGKRVSEDLGQTFGKCQYPWVDLLITTDLAEFPHSTRVDAYHDHSTVSSYLFLFTFKIKITVAIETFRVRTCFTFELRCGAAVSPHPAGDQVNALDSKQDIMPLTEVLEVKGSITFNHFQVAV</sequence>
<reference evidence="1" key="2">
    <citation type="journal article" date="2022" name="New Phytol.">
        <title>Evolutionary transition to the ectomycorrhizal habit in the genomes of a hyperdiverse lineage of mushroom-forming fungi.</title>
        <authorList>
            <person name="Looney B."/>
            <person name="Miyauchi S."/>
            <person name="Morin E."/>
            <person name="Drula E."/>
            <person name="Courty P.E."/>
            <person name="Kohler A."/>
            <person name="Kuo A."/>
            <person name="LaButti K."/>
            <person name="Pangilinan J."/>
            <person name="Lipzen A."/>
            <person name="Riley R."/>
            <person name="Andreopoulos W."/>
            <person name="He G."/>
            <person name="Johnson J."/>
            <person name="Nolan M."/>
            <person name="Tritt A."/>
            <person name="Barry K.W."/>
            <person name="Grigoriev I.V."/>
            <person name="Nagy L.G."/>
            <person name="Hibbett D."/>
            <person name="Henrissat B."/>
            <person name="Matheny P.B."/>
            <person name="Labbe J."/>
            <person name="Martin F.M."/>
        </authorList>
    </citation>
    <scope>NUCLEOTIDE SEQUENCE</scope>
    <source>
        <strain evidence="1">HHB10654</strain>
    </source>
</reference>
<keyword evidence="2" id="KW-1185">Reference proteome</keyword>
<accession>A0ACB8SGI0</accession>
<organism evidence="1 2">
    <name type="scientific">Artomyces pyxidatus</name>
    <dbReference type="NCBI Taxonomy" id="48021"/>
    <lineage>
        <taxon>Eukaryota</taxon>
        <taxon>Fungi</taxon>
        <taxon>Dikarya</taxon>
        <taxon>Basidiomycota</taxon>
        <taxon>Agaricomycotina</taxon>
        <taxon>Agaricomycetes</taxon>
        <taxon>Russulales</taxon>
        <taxon>Auriscalpiaceae</taxon>
        <taxon>Artomyces</taxon>
    </lineage>
</organism>
<name>A0ACB8SGI0_9AGAM</name>
<comment type="caution">
    <text evidence="1">The sequence shown here is derived from an EMBL/GenBank/DDBJ whole genome shotgun (WGS) entry which is preliminary data.</text>
</comment>
<gene>
    <name evidence="1" type="ORF">BV25DRAFT_1843162</name>
</gene>
<proteinExistence type="predicted"/>